<organism evidence="1 2">
    <name type="scientific">Datura stramonium</name>
    <name type="common">Jimsonweed</name>
    <name type="synonym">Common thornapple</name>
    <dbReference type="NCBI Taxonomy" id="4076"/>
    <lineage>
        <taxon>Eukaryota</taxon>
        <taxon>Viridiplantae</taxon>
        <taxon>Streptophyta</taxon>
        <taxon>Embryophyta</taxon>
        <taxon>Tracheophyta</taxon>
        <taxon>Spermatophyta</taxon>
        <taxon>Magnoliopsida</taxon>
        <taxon>eudicotyledons</taxon>
        <taxon>Gunneridae</taxon>
        <taxon>Pentapetalae</taxon>
        <taxon>asterids</taxon>
        <taxon>lamiids</taxon>
        <taxon>Solanales</taxon>
        <taxon>Solanaceae</taxon>
        <taxon>Solanoideae</taxon>
        <taxon>Datureae</taxon>
        <taxon>Datura</taxon>
    </lineage>
</organism>
<dbReference type="Proteomes" id="UP000823775">
    <property type="component" value="Unassembled WGS sequence"/>
</dbReference>
<reference evidence="1 2" key="1">
    <citation type="journal article" date="2021" name="BMC Genomics">
        <title>Datura genome reveals duplications of psychoactive alkaloid biosynthetic genes and high mutation rate following tissue culture.</title>
        <authorList>
            <person name="Rajewski A."/>
            <person name="Carter-House D."/>
            <person name="Stajich J."/>
            <person name="Litt A."/>
        </authorList>
    </citation>
    <scope>NUCLEOTIDE SEQUENCE [LARGE SCALE GENOMIC DNA]</scope>
    <source>
        <strain evidence="1">AR-01</strain>
    </source>
</reference>
<evidence type="ECO:0000313" key="2">
    <source>
        <dbReference type="Proteomes" id="UP000823775"/>
    </source>
</evidence>
<evidence type="ECO:0000313" key="1">
    <source>
        <dbReference type="EMBL" id="MCD7450303.1"/>
    </source>
</evidence>
<protein>
    <submittedName>
        <fullName evidence="1">Uncharacterized protein</fullName>
    </submittedName>
</protein>
<accession>A0ABS8RU02</accession>
<name>A0ABS8RU02_DATST</name>
<feature type="non-terminal residue" evidence="1">
    <location>
        <position position="1"/>
    </location>
</feature>
<comment type="caution">
    <text evidence="1">The sequence shown here is derived from an EMBL/GenBank/DDBJ whole genome shotgun (WGS) entry which is preliminary data.</text>
</comment>
<dbReference type="EMBL" id="JACEIK010000125">
    <property type="protein sequence ID" value="MCD7450303.1"/>
    <property type="molecule type" value="Genomic_DNA"/>
</dbReference>
<gene>
    <name evidence="1" type="ORF">HAX54_005145</name>
</gene>
<feature type="non-terminal residue" evidence="1">
    <location>
        <position position="65"/>
    </location>
</feature>
<proteinExistence type="predicted"/>
<sequence length="65" mass="7063">DFLLTTSHSTTHGNVVRVVVSAHGRRFTELPEARLRVAHGIAQVCCRVALIITSDSLRVALLVAQ</sequence>
<keyword evidence="2" id="KW-1185">Reference proteome</keyword>